<feature type="transmembrane region" description="Helical" evidence="8">
    <location>
        <begin position="86"/>
        <end position="105"/>
    </location>
</feature>
<comment type="subcellular location">
    <subcellularLocation>
        <location evidence="1">Cell membrane</location>
        <topology evidence="1">Multi-pass membrane protein</topology>
    </subcellularLocation>
</comment>
<feature type="transmembrane region" description="Helical" evidence="8">
    <location>
        <begin position="163"/>
        <end position="196"/>
    </location>
</feature>
<evidence type="ECO:0000256" key="3">
    <source>
        <dbReference type="ARBA" id="ARBA00022676"/>
    </source>
</evidence>
<feature type="transmembrane region" description="Helical" evidence="8">
    <location>
        <begin position="18"/>
        <end position="34"/>
    </location>
</feature>
<dbReference type="STRING" id="1802689.A3F25_00350"/>
<keyword evidence="7 8" id="KW-0472">Membrane</keyword>
<protein>
    <recommendedName>
        <fullName evidence="9">Glycosyltransferase RgtA/B/C/D-like domain-containing protein</fullName>
    </recommendedName>
</protein>
<dbReference type="AlphaFoldDB" id="A0A1F8G3A7"/>
<proteinExistence type="predicted"/>
<dbReference type="GO" id="GO:0016763">
    <property type="term" value="F:pentosyltransferase activity"/>
    <property type="evidence" value="ECO:0007669"/>
    <property type="project" value="TreeGrafter"/>
</dbReference>
<dbReference type="Pfam" id="PF13231">
    <property type="entry name" value="PMT_2"/>
    <property type="match status" value="1"/>
</dbReference>
<evidence type="ECO:0000313" key="10">
    <source>
        <dbReference type="EMBL" id="OGN19540.1"/>
    </source>
</evidence>
<dbReference type="PANTHER" id="PTHR33908:SF11">
    <property type="entry name" value="MEMBRANE PROTEIN"/>
    <property type="match status" value="1"/>
</dbReference>
<dbReference type="GO" id="GO:0009103">
    <property type="term" value="P:lipopolysaccharide biosynthetic process"/>
    <property type="evidence" value="ECO:0007669"/>
    <property type="project" value="UniProtKB-ARBA"/>
</dbReference>
<feature type="transmembrane region" description="Helical" evidence="8">
    <location>
        <begin position="208"/>
        <end position="233"/>
    </location>
</feature>
<feature type="transmembrane region" description="Helical" evidence="8">
    <location>
        <begin position="289"/>
        <end position="306"/>
    </location>
</feature>
<reference evidence="10 11" key="1">
    <citation type="journal article" date="2016" name="Nat. Commun.">
        <title>Thousands of microbial genomes shed light on interconnected biogeochemical processes in an aquifer system.</title>
        <authorList>
            <person name="Anantharaman K."/>
            <person name="Brown C.T."/>
            <person name="Hug L.A."/>
            <person name="Sharon I."/>
            <person name="Castelle C.J."/>
            <person name="Probst A.J."/>
            <person name="Thomas B.C."/>
            <person name="Singh A."/>
            <person name="Wilkins M.J."/>
            <person name="Karaoz U."/>
            <person name="Brodie E.L."/>
            <person name="Williams K.H."/>
            <person name="Hubbard S.S."/>
            <person name="Banfield J.F."/>
        </authorList>
    </citation>
    <scope>NUCLEOTIDE SEQUENCE [LARGE SCALE GENOMIC DNA]</scope>
</reference>
<organism evidence="10 11">
    <name type="scientific">Candidatus Yanofskybacteria bacterium RIFCSPHIGHO2_12_FULL_45_19b</name>
    <dbReference type="NCBI Taxonomy" id="1802689"/>
    <lineage>
        <taxon>Bacteria</taxon>
        <taxon>Candidatus Yanofskyibacteriota</taxon>
    </lineage>
</organism>
<evidence type="ECO:0000256" key="6">
    <source>
        <dbReference type="ARBA" id="ARBA00022989"/>
    </source>
</evidence>
<dbReference type="InterPro" id="IPR050297">
    <property type="entry name" value="LipidA_mod_glycosyltrf_83"/>
</dbReference>
<dbReference type="PANTHER" id="PTHR33908">
    <property type="entry name" value="MANNOSYLTRANSFERASE YKCB-RELATED"/>
    <property type="match status" value="1"/>
</dbReference>
<keyword evidence="5 8" id="KW-0812">Transmembrane</keyword>
<dbReference type="Proteomes" id="UP000177478">
    <property type="component" value="Unassembled WGS sequence"/>
</dbReference>
<evidence type="ECO:0000256" key="4">
    <source>
        <dbReference type="ARBA" id="ARBA00022679"/>
    </source>
</evidence>
<dbReference type="GO" id="GO:0005886">
    <property type="term" value="C:plasma membrane"/>
    <property type="evidence" value="ECO:0007669"/>
    <property type="project" value="UniProtKB-SubCell"/>
</dbReference>
<evidence type="ECO:0000256" key="1">
    <source>
        <dbReference type="ARBA" id="ARBA00004651"/>
    </source>
</evidence>
<feature type="transmembrane region" description="Helical" evidence="8">
    <location>
        <begin position="134"/>
        <end position="151"/>
    </location>
</feature>
<evidence type="ECO:0000256" key="2">
    <source>
        <dbReference type="ARBA" id="ARBA00022475"/>
    </source>
</evidence>
<evidence type="ECO:0000313" key="11">
    <source>
        <dbReference type="Proteomes" id="UP000177478"/>
    </source>
</evidence>
<name>A0A1F8G3A7_9BACT</name>
<feature type="transmembrane region" description="Helical" evidence="8">
    <location>
        <begin position="399"/>
        <end position="424"/>
    </location>
</feature>
<comment type="caution">
    <text evidence="10">The sequence shown here is derived from an EMBL/GenBank/DDBJ whole genome shotgun (WGS) entry which is preliminary data.</text>
</comment>
<keyword evidence="2" id="KW-1003">Cell membrane</keyword>
<feature type="transmembrane region" description="Helical" evidence="8">
    <location>
        <begin position="318"/>
        <end position="337"/>
    </location>
</feature>
<sequence>MYHWSSVITKINSRAKSLIYPLLILLAFFLLLRLPSLHQTYHQDEVKWVTHATTIGDNATGKGHPPLSGIIFPLFGKILSAQNMRALPLLFGLLNCLLLFFLVKPRFDKTTAFWVVGVYVLVFYNVLASLMVDLDGAFLPFFVLLFLITFFRWKESSQPHQRWYWAVSLGLTTLLGFMAKLNFIIPVIAVLIFYVGETDVVRFNFKNITRLVITGLVGVATILACFLITKYLFPAFNLGRVFAHATDFFSFRGRDFGQVIFQTAKAVIYASPLLIIPLFLISKEQFKQLRFYFWFLAVGLVFYYLLFDFSRAALDKYLAFIIVPLSIISGVVLKSYFEAWSGFNKKIVWGGGLILVGIFMTQFFSHLVPPLYPKAEWFSRVTNLHWNFLMPFTGGSGPLGFYVSFLFIVLIWLYSLVLLVWSFVQKNRRSVLIVLLLVAGVLYNLVFIEEYALGKINGNAAGLLNGAVFFIKDNDQIDRVITYNDIGGFELASIGKYERRIYVAPKNDAEHKQTLNNFKKYYLVIDIPRLSMDSIYAKYFSTCQVVYSDQSQQISAKLYDCKNAMNF</sequence>
<feature type="transmembrane region" description="Helical" evidence="8">
    <location>
        <begin position="111"/>
        <end position="127"/>
    </location>
</feature>
<feature type="domain" description="Glycosyltransferase RgtA/B/C/D-like" evidence="9">
    <location>
        <begin position="64"/>
        <end position="219"/>
    </location>
</feature>
<accession>A0A1F8G3A7</accession>
<evidence type="ECO:0000259" key="9">
    <source>
        <dbReference type="Pfam" id="PF13231"/>
    </source>
</evidence>
<dbReference type="EMBL" id="MGKD01000013">
    <property type="protein sequence ID" value="OGN19540.1"/>
    <property type="molecule type" value="Genomic_DNA"/>
</dbReference>
<keyword evidence="4" id="KW-0808">Transferase</keyword>
<dbReference type="InterPro" id="IPR038731">
    <property type="entry name" value="RgtA/B/C-like"/>
</dbReference>
<evidence type="ECO:0000256" key="8">
    <source>
        <dbReference type="SAM" id="Phobius"/>
    </source>
</evidence>
<evidence type="ECO:0000256" key="7">
    <source>
        <dbReference type="ARBA" id="ARBA00023136"/>
    </source>
</evidence>
<gene>
    <name evidence="10" type="ORF">A3F25_00350</name>
</gene>
<keyword evidence="6 8" id="KW-1133">Transmembrane helix</keyword>
<evidence type="ECO:0000256" key="5">
    <source>
        <dbReference type="ARBA" id="ARBA00022692"/>
    </source>
</evidence>
<feature type="transmembrane region" description="Helical" evidence="8">
    <location>
        <begin position="349"/>
        <end position="368"/>
    </location>
</feature>
<keyword evidence="3" id="KW-0328">Glycosyltransferase</keyword>
<feature type="transmembrane region" description="Helical" evidence="8">
    <location>
        <begin position="431"/>
        <end position="448"/>
    </location>
</feature>